<evidence type="ECO:0000259" key="19">
    <source>
        <dbReference type="PROSITE" id="PS50113"/>
    </source>
</evidence>
<evidence type="ECO:0000256" key="3">
    <source>
        <dbReference type="ARBA" id="ARBA00012438"/>
    </source>
</evidence>
<dbReference type="GO" id="GO:0005524">
    <property type="term" value="F:ATP binding"/>
    <property type="evidence" value="ECO:0007669"/>
    <property type="project" value="UniProtKB-KW"/>
</dbReference>
<dbReference type="InterPro" id="IPR004358">
    <property type="entry name" value="Sig_transdc_His_kin-like_C"/>
</dbReference>
<dbReference type="PROSITE" id="PS50112">
    <property type="entry name" value="PAS"/>
    <property type="match status" value="1"/>
</dbReference>
<evidence type="ECO:0000256" key="16">
    <source>
        <dbReference type="SAM" id="Phobius"/>
    </source>
</evidence>
<dbReference type="CDD" id="cd00075">
    <property type="entry name" value="HATPase"/>
    <property type="match status" value="1"/>
</dbReference>
<keyword evidence="10 21" id="KW-0067">ATP-binding</keyword>
<dbReference type="InterPro" id="IPR050351">
    <property type="entry name" value="BphY/WalK/GraS-like"/>
</dbReference>
<keyword evidence="13 16" id="KW-0472">Membrane</keyword>
<evidence type="ECO:0000256" key="11">
    <source>
        <dbReference type="ARBA" id="ARBA00022989"/>
    </source>
</evidence>
<gene>
    <name evidence="21" type="ORF">ACFSAS_06100</name>
</gene>
<dbReference type="GO" id="GO:0005886">
    <property type="term" value="C:plasma membrane"/>
    <property type="evidence" value="ECO:0007669"/>
    <property type="project" value="UniProtKB-SubCell"/>
</dbReference>
<dbReference type="InterPro" id="IPR036890">
    <property type="entry name" value="HATPase_C_sf"/>
</dbReference>
<evidence type="ECO:0000256" key="2">
    <source>
        <dbReference type="ARBA" id="ARBA00004651"/>
    </source>
</evidence>
<dbReference type="InterPro" id="IPR029151">
    <property type="entry name" value="Sensor-like_sf"/>
</dbReference>
<keyword evidence="8" id="KW-0547">Nucleotide-binding</keyword>
<feature type="transmembrane region" description="Helical" evidence="16">
    <location>
        <begin position="7"/>
        <end position="29"/>
    </location>
</feature>
<dbReference type="EMBL" id="JBHUDP010000002">
    <property type="protein sequence ID" value="MFD1685184.1"/>
    <property type="molecule type" value="Genomic_DNA"/>
</dbReference>
<dbReference type="InterPro" id="IPR003660">
    <property type="entry name" value="HAMP_dom"/>
</dbReference>
<keyword evidence="12" id="KW-0902">Two-component regulatory system</keyword>
<evidence type="ECO:0000256" key="1">
    <source>
        <dbReference type="ARBA" id="ARBA00000085"/>
    </source>
</evidence>
<evidence type="ECO:0000256" key="6">
    <source>
        <dbReference type="ARBA" id="ARBA00022679"/>
    </source>
</evidence>
<dbReference type="NCBIfam" id="TIGR00229">
    <property type="entry name" value="sensory_box"/>
    <property type="match status" value="1"/>
</dbReference>
<dbReference type="PANTHER" id="PTHR42878">
    <property type="entry name" value="TWO-COMPONENT HISTIDINE KINASE"/>
    <property type="match status" value="1"/>
</dbReference>
<dbReference type="Pfam" id="PF02518">
    <property type="entry name" value="HATPase_c"/>
    <property type="match status" value="1"/>
</dbReference>
<evidence type="ECO:0000256" key="15">
    <source>
        <dbReference type="SAM" id="MobiDB-lite"/>
    </source>
</evidence>
<dbReference type="InterPro" id="IPR033479">
    <property type="entry name" value="dCache_1"/>
</dbReference>
<comment type="catalytic activity">
    <reaction evidence="1">
        <text>ATP + protein L-histidine = ADP + protein N-phospho-L-histidine.</text>
        <dbReference type="EC" id="2.7.13.3"/>
    </reaction>
</comment>
<dbReference type="Pfam" id="PF02743">
    <property type="entry name" value="dCache_1"/>
    <property type="match status" value="1"/>
</dbReference>
<dbReference type="Gene3D" id="3.30.450.20">
    <property type="entry name" value="PAS domain"/>
    <property type="match status" value="2"/>
</dbReference>
<dbReference type="PROSITE" id="PS50109">
    <property type="entry name" value="HIS_KIN"/>
    <property type="match status" value="1"/>
</dbReference>
<organism evidence="21 22">
    <name type="scientific">Halobellus litoreus</name>
    <dbReference type="NCBI Taxonomy" id="755310"/>
    <lineage>
        <taxon>Archaea</taxon>
        <taxon>Methanobacteriati</taxon>
        <taxon>Methanobacteriota</taxon>
        <taxon>Stenosarchaea group</taxon>
        <taxon>Halobacteria</taxon>
        <taxon>Halobacteriales</taxon>
        <taxon>Haloferacaceae</taxon>
        <taxon>Halobellus</taxon>
    </lineage>
</organism>
<evidence type="ECO:0000256" key="8">
    <source>
        <dbReference type="ARBA" id="ARBA00022741"/>
    </source>
</evidence>
<dbReference type="AlphaFoldDB" id="A0ABD6DTH3"/>
<evidence type="ECO:0000259" key="18">
    <source>
        <dbReference type="PROSITE" id="PS50112"/>
    </source>
</evidence>
<evidence type="ECO:0000256" key="12">
    <source>
        <dbReference type="ARBA" id="ARBA00023012"/>
    </source>
</evidence>
<dbReference type="CDD" id="cd12914">
    <property type="entry name" value="PDC1_DGC_like"/>
    <property type="match status" value="1"/>
</dbReference>
<feature type="domain" description="Histidine kinase" evidence="17">
    <location>
        <begin position="473"/>
        <end position="700"/>
    </location>
</feature>
<dbReference type="GO" id="GO:0000160">
    <property type="term" value="P:phosphorelay signal transduction system"/>
    <property type="evidence" value="ECO:0007669"/>
    <property type="project" value="UniProtKB-KW"/>
</dbReference>
<dbReference type="InterPro" id="IPR013767">
    <property type="entry name" value="PAS_fold"/>
</dbReference>
<dbReference type="PROSITE" id="PS50885">
    <property type="entry name" value="HAMP"/>
    <property type="match status" value="1"/>
</dbReference>
<dbReference type="Pfam" id="PF00989">
    <property type="entry name" value="PAS"/>
    <property type="match status" value="1"/>
</dbReference>
<keyword evidence="6" id="KW-0808">Transferase</keyword>
<dbReference type="Gene3D" id="6.10.340.10">
    <property type="match status" value="1"/>
</dbReference>
<dbReference type="PROSITE" id="PS50113">
    <property type="entry name" value="PAC"/>
    <property type="match status" value="1"/>
</dbReference>
<dbReference type="SUPFAM" id="SSF55874">
    <property type="entry name" value="ATPase domain of HSP90 chaperone/DNA topoisomerase II/histidine kinase"/>
    <property type="match status" value="1"/>
</dbReference>
<feature type="domain" description="HAMP" evidence="20">
    <location>
        <begin position="269"/>
        <end position="321"/>
    </location>
</feature>
<evidence type="ECO:0000313" key="21">
    <source>
        <dbReference type="EMBL" id="MFD1685184.1"/>
    </source>
</evidence>
<keyword evidence="14" id="KW-0807">Transducer</keyword>
<feature type="domain" description="PAC" evidence="19">
    <location>
        <begin position="409"/>
        <end position="462"/>
    </location>
</feature>
<dbReference type="InterPro" id="IPR000014">
    <property type="entry name" value="PAS"/>
</dbReference>
<evidence type="ECO:0000259" key="17">
    <source>
        <dbReference type="PROSITE" id="PS50109"/>
    </source>
</evidence>
<evidence type="ECO:0000256" key="9">
    <source>
        <dbReference type="ARBA" id="ARBA00022777"/>
    </source>
</evidence>
<reference evidence="21 22" key="1">
    <citation type="journal article" date="2019" name="Int. J. Syst. Evol. Microbiol.">
        <title>The Global Catalogue of Microorganisms (GCM) 10K type strain sequencing project: providing services to taxonomists for standard genome sequencing and annotation.</title>
        <authorList>
            <consortium name="The Broad Institute Genomics Platform"/>
            <consortium name="The Broad Institute Genome Sequencing Center for Infectious Disease"/>
            <person name="Wu L."/>
            <person name="Ma J."/>
        </authorList>
    </citation>
    <scope>NUCLEOTIDE SEQUENCE [LARGE SCALE GENOMIC DNA]</scope>
    <source>
        <strain evidence="21 22">CGMCC 1.10387</strain>
    </source>
</reference>
<accession>A0ABD6DTH3</accession>
<dbReference type="InterPro" id="IPR005467">
    <property type="entry name" value="His_kinase_dom"/>
</dbReference>
<dbReference type="SMART" id="SM00091">
    <property type="entry name" value="PAS"/>
    <property type="match status" value="1"/>
</dbReference>
<dbReference type="PRINTS" id="PR00344">
    <property type="entry name" value="BCTRLSENSOR"/>
</dbReference>
<evidence type="ECO:0000256" key="10">
    <source>
        <dbReference type="ARBA" id="ARBA00022840"/>
    </source>
</evidence>
<dbReference type="RefSeq" id="WP_256306863.1">
    <property type="nucleotide sequence ID" value="NZ_JANHAW010000001.1"/>
</dbReference>
<name>A0ABD6DTH3_9EURY</name>
<keyword evidence="4" id="KW-1003">Cell membrane</keyword>
<protein>
    <recommendedName>
        <fullName evidence="3">histidine kinase</fullName>
        <ecNumber evidence="3">2.7.13.3</ecNumber>
    </recommendedName>
</protein>
<evidence type="ECO:0000256" key="4">
    <source>
        <dbReference type="ARBA" id="ARBA00022475"/>
    </source>
</evidence>
<dbReference type="SUPFAM" id="SSF55785">
    <property type="entry name" value="PYP-like sensor domain (PAS domain)"/>
    <property type="match status" value="1"/>
</dbReference>
<keyword evidence="11 16" id="KW-1133">Transmembrane helix</keyword>
<evidence type="ECO:0000256" key="13">
    <source>
        <dbReference type="ARBA" id="ARBA00023136"/>
    </source>
</evidence>
<dbReference type="Gene3D" id="3.30.565.10">
    <property type="entry name" value="Histidine kinase-like ATPase, C-terminal domain"/>
    <property type="match status" value="1"/>
</dbReference>
<feature type="domain" description="PAS" evidence="18">
    <location>
        <begin position="333"/>
        <end position="408"/>
    </location>
</feature>
<keyword evidence="5" id="KW-0597">Phosphoprotein</keyword>
<dbReference type="InterPro" id="IPR003594">
    <property type="entry name" value="HATPase_dom"/>
</dbReference>
<keyword evidence="9" id="KW-0418">Kinase</keyword>
<dbReference type="PANTHER" id="PTHR42878:SF7">
    <property type="entry name" value="SENSOR HISTIDINE KINASE GLRK"/>
    <property type="match status" value="1"/>
</dbReference>
<dbReference type="CDD" id="cd00130">
    <property type="entry name" value="PAS"/>
    <property type="match status" value="1"/>
</dbReference>
<dbReference type="SMART" id="SM00387">
    <property type="entry name" value="HATPase_c"/>
    <property type="match status" value="1"/>
</dbReference>
<keyword evidence="7 16" id="KW-0812">Transmembrane</keyword>
<dbReference type="GO" id="GO:0004673">
    <property type="term" value="F:protein histidine kinase activity"/>
    <property type="evidence" value="ECO:0007669"/>
    <property type="project" value="UniProtKB-EC"/>
</dbReference>
<comment type="subcellular location">
    <subcellularLocation>
        <location evidence="2">Cell membrane</location>
        <topology evidence="2">Multi-pass membrane protein</topology>
    </subcellularLocation>
</comment>
<evidence type="ECO:0000259" key="20">
    <source>
        <dbReference type="PROSITE" id="PS50885"/>
    </source>
</evidence>
<dbReference type="SUPFAM" id="SSF103190">
    <property type="entry name" value="Sensory domain-like"/>
    <property type="match status" value="1"/>
</dbReference>
<dbReference type="EC" id="2.7.13.3" evidence="3"/>
<feature type="region of interest" description="Disordered" evidence="15">
    <location>
        <begin position="668"/>
        <end position="690"/>
    </location>
</feature>
<evidence type="ECO:0000256" key="5">
    <source>
        <dbReference type="ARBA" id="ARBA00022553"/>
    </source>
</evidence>
<dbReference type="Proteomes" id="UP001597092">
    <property type="component" value="Unassembled WGS sequence"/>
</dbReference>
<keyword evidence="22" id="KW-1185">Reference proteome</keyword>
<dbReference type="InterPro" id="IPR035965">
    <property type="entry name" value="PAS-like_dom_sf"/>
</dbReference>
<evidence type="ECO:0000256" key="14">
    <source>
        <dbReference type="ARBA" id="ARBA00023224"/>
    </source>
</evidence>
<comment type="caution">
    <text evidence="21">The sequence shown here is derived from an EMBL/GenBank/DDBJ whole genome shotgun (WGS) entry which is preliminary data.</text>
</comment>
<proteinExistence type="predicted"/>
<evidence type="ECO:0000313" key="22">
    <source>
        <dbReference type="Proteomes" id="UP001597092"/>
    </source>
</evidence>
<sequence>MQIKRAFLVSILVVGIVLSAAVFVGFQGYKDTLYEHEQQGVDHTAAHVASALETQLSSLQRTVSIAATNPEVAAHGSTEQRRALEAFVERSEFAGVSVIAANGTMTNIVSNVSAERRAALVGSDFSDRAYFKRALNGTTYVSDPVEADSGNHIITVSTPIYRDGRVVGTMNAAFHLSEEEFFGSLATGLEADQRLALYGRDGTPIYATGPGVSAEFERDITVQEIGWTVSVREGPGSVQSTIRTVTFVQVGSITAVLAILAAFGWRLYRLSIAQLSRLLGGFRRLEDGQYGTRIELHDSEEWQQVETGFNRLSDAIETARSERIARERELRRERDRFEALFEGVPEPVVAVEITDEATILRDANEAFETTFGYAVEDVAGEDVNDLIVPEDASAVAEAEAVDEQAAAGAQITRQVRREARDGVREFLFRSAPIDGDADDLSRQFGVYVDITDRNEYETRLREQRDNLDTLNQVLRHDVRNDLQLVTAYADLLSDLCEKRDAGEESEERAYLRKITESATHAVELTETARNMADVMLADETERRPMRLRTALESELENLRSETDAVVVTEGTVPDVTVSANDILGSVFRNLLTNAVQHNDKDVPEVRVSATVDGDVVRVRVADNGPGIPDGRKEQIFGKGEKGLESGGTGLGLYLVQALVDTYGGDVWVEDRESSPSGGSGEDSSDDPEGAVFVVELPLAE</sequence>
<dbReference type="InterPro" id="IPR000700">
    <property type="entry name" value="PAS-assoc_C"/>
</dbReference>
<evidence type="ECO:0000256" key="7">
    <source>
        <dbReference type="ARBA" id="ARBA00022692"/>
    </source>
</evidence>